<accession>A0AAW5V1Q8</accession>
<dbReference type="Proteomes" id="UP001209476">
    <property type="component" value="Unassembled WGS sequence"/>
</dbReference>
<dbReference type="CDD" id="cd06529">
    <property type="entry name" value="S24_LexA-like"/>
    <property type="match status" value="1"/>
</dbReference>
<dbReference type="EMBL" id="JAPDUM010000001">
    <property type="protein sequence ID" value="MCW4165291.1"/>
    <property type="molecule type" value="Genomic_DNA"/>
</dbReference>
<comment type="caution">
    <text evidence="2">The sequence shown here is derived from an EMBL/GenBank/DDBJ whole genome shotgun (WGS) entry which is preliminary data.</text>
</comment>
<name>A0AAW5V1Q8_9BACT</name>
<dbReference type="InterPro" id="IPR039418">
    <property type="entry name" value="LexA-like"/>
</dbReference>
<dbReference type="SUPFAM" id="SSF51306">
    <property type="entry name" value="LexA/Signal peptidase"/>
    <property type="match status" value="1"/>
</dbReference>
<dbReference type="InterPro" id="IPR036286">
    <property type="entry name" value="LexA/Signal_pep-like_sf"/>
</dbReference>
<gene>
    <name evidence="2" type="ORF">ONS98_08705</name>
</gene>
<evidence type="ECO:0000313" key="3">
    <source>
        <dbReference type="Proteomes" id="UP001209476"/>
    </source>
</evidence>
<sequence length="203" mass="22962">MNKTTTQITMLGTGNATVSQIYNTCFVLQTPSTLMLMDGDSLNTAILHSISPSDRFTRFLPLYSIQAACGYFDKYEEPETEGWVDVSSLPFTPNREMFVVHAKGNSMLPKIKDGDLCVFERYHGGSREGEIVLSQVNEYYEEYGGKYTIKKFYSEKTVNEEGVEVHSKIELQPLNKDGFQTIEIPEDNEAKIATIGILKYIIR</sequence>
<evidence type="ECO:0000259" key="1">
    <source>
        <dbReference type="Pfam" id="PF00717"/>
    </source>
</evidence>
<organism evidence="2 3">
    <name type="scientific">Segatella copri</name>
    <dbReference type="NCBI Taxonomy" id="165179"/>
    <lineage>
        <taxon>Bacteria</taxon>
        <taxon>Pseudomonadati</taxon>
        <taxon>Bacteroidota</taxon>
        <taxon>Bacteroidia</taxon>
        <taxon>Bacteroidales</taxon>
        <taxon>Prevotellaceae</taxon>
        <taxon>Segatella</taxon>
    </lineage>
</organism>
<dbReference type="AlphaFoldDB" id="A0AAW5V1Q8"/>
<protein>
    <submittedName>
        <fullName evidence="2">S24 family peptidase</fullName>
    </submittedName>
</protein>
<feature type="domain" description="Peptidase S24/S26A/S26B/S26C" evidence="1">
    <location>
        <begin position="61"/>
        <end position="192"/>
    </location>
</feature>
<proteinExistence type="predicted"/>
<dbReference type="RefSeq" id="WP_264911518.1">
    <property type="nucleotide sequence ID" value="NZ_JAPDUL010000001.1"/>
</dbReference>
<reference evidence="2" key="1">
    <citation type="submission" date="2022-11" db="EMBL/GenBank/DDBJ databases">
        <title>Genomic repertoires linked with pathogenic potency of arthritogenic Prevotella copri isolated from the gut of rheumatoid arthritis patients.</title>
        <authorList>
            <person name="Nii T."/>
            <person name="Maeda Y."/>
            <person name="Motooka D."/>
            <person name="Naito M."/>
            <person name="Matsumoto Y."/>
            <person name="Ogawa T."/>
            <person name="Oguro-Igashira E."/>
            <person name="Kishikawa T."/>
            <person name="Yamashita M."/>
            <person name="Koizumi S."/>
            <person name="Kurakawa T."/>
            <person name="Okumura R."/>
            <person name="Kayama H."/>
            <person name="Murakami M."/>
            <person name="Sakaguchi T."/>
            <person name="Das B."/>
            <person name="Nakamura S."/>
            <person name="Okada Y."/>
            <person name="Kumanogoh A."/>
            <person name="Takeda K."/>
        </authorList>
    </citation>
    <scope>NUCLEOTIDE SEQUENCE</scope>
    <source>
        <strain evidence="2">RA-N001-16</strain>
    </source>
</reference>
<dbReference type="Gene3D" id="2.10.109.10">
    <property type="entry name" value="Umud Fragment, subunit A"/>
    <property type="match status" value="1"/>
</dbReference>
<dbReference type="InterPro" id="IPR015927">
    <property type="entry name" value="Peptidase_S24_S26A/B/C"/>
</dbReference>
<dbReference type="Pfam" id="PF00717">
    <property type="entry name" value="Peptidase_S24"/>
    <property type="match status" value="1"/>
</dbReference>
<evidence type="ECO:0000313" key="2">
    <source>
        <dbReference type="EMBL" id="MCW4165291.1"/>
    </source>
</evidence>